<accession>A0A6H0S003</accession>
<protein>
    <recommendedName>
        <fullName evidence="3">N-acetyltransferase domain-containing protein</fullName>
    </recommendedName>
</protein>
<dbReference type="AlphaFoldDB" id="A0A6H0S003"/>
<reference evidence="1 2" key="1">
    <citation type="submission" date="2019-04" db="EMBL/GenBank/DDBJ databases">
        <title>Draft, Whole-Genome Sequence of the Anthracene-degrading Mycobacterium frederiksbergense LB501T, Isolated from a Polycyclic Aromatic Hydrocarbon (PAH)-Contaminated Soil.</title>
        <authorList>
            <person name="Augelletti F."/>
        </authorList>
    </citation>
    <scope>NUCLEOTIDE SEQUENCE [LARGE SCALE GENOMIC DNA]</scope>
    <source>
        <strain evidence="1 2">LB 501T</strain>
    </source>
</reference>
<evidence type="ECO:0000313" key="1">
    <source>
        <dbReference type="EMBL" id="QIV80514.1"/>
    </source>
</evidence>
<evidence type="ECO:0008006" key="3">
    <source>
        <dbReference type="Google" id="ProtNLM"/>
    </source>
</evidence>
<organism evidence="1 2">
    <name type="scientific">Mycolicibacterium frederiksbergense</name>
    <dbReference type="NCBI Taxonomy" id="117567"/>
    <lineage>
        <taxon>Bacteria</taxon>
        <taxon>Bacillati</taxon>
        <taxon>Actinomycetota</taxon>
        <taxon>Actinomycetes</taxon>
        <taxon>Mycobacteriales</taxon>
        <taxon>Mycobacteriaceae</taxon>
        <taxon>Mycolicibacterium</taxon>
    </lineage>
</organism>
<name>A0A6H0S003_9MYCO</name>
<gene>
    <name evidence="1" type="ORF">EXE63_06115</name>
</gene>
<dbReference type="EMBL" id="CP038799">
    <property type="protein sequence ID" value="QIV80514.1"/>
    <property type="molecule type" value="Genomic_DNA"/>
</dbReference>
<dbReference type="RefSeq" id="WP_168141228.1">
    <property type="nucleotide sequence ID" value="NZ_CP038799.1"/>
</dbReference>
<proteinExistence type="predicted"/>
<keyword evidence="2" id="KW-1185">Reference proteome</keyword>
<evidence type="ECO:0000313" key="2">
    <source>
        <dbReference type="Proteomes" id="UP000501849"/>
    </source>
</evidence>
<dbReference type="KEGG" id="mfre:EXE63_06115"/>
<dbReference type="Proteomes" id="UP000501849">
    <property type="component" value="Chromosome"/>
</dbReference>
<sequence length="296" mass="32514">MPESWPSLADERDLATALFGADGRQRLQTWLAGEMARTTDAGFARSFSDHINLPGVVRDDYLHRVIRTARGTLLGGIRFYGRDIRRPFVEIVAHSFDDLDRLRHCVAGEWATFAPSALRLTSRPGRLGGPHVVLDKTVHVARCRDLRAPEPHVTLAPFTRAEDAISIVEARYRELTPELARNITAASEQDLREWHANGQVHAVQSGESVVGALAVAPGHIGWIEGEEINEEVVAVEHGGHGYAAHAQAYWAAHLASDRDRLLVGTIDRLNAVSRRTAESAGRARVLDMVFVALGGH</sequence>